<keyword evidence="9" id="KW-0472">Membrane</keyword>
<keyword evidence="6" id="KW-0256">Endoplasmic reticulum</keyword>
<comment type="catalytic activity">
    <reaction evidence="10">
        <text>a 1,2-diacyl-sn-glycero-3-phospho-L-serine(in) = a 1,2-diacyl-sn-glycero-3-phospho-L-serine(out)</text>
        <dbReference type="Rhea" id="RHEA:38663"/>
        <dbReference type="ChEBI" id="CHEBI:57262"/>
    </reaction>
</comment>
<evidence type="ECO:0000256" key="3">
    <source>
        <dbReference type="ARBA" id="ARBA00009714"/>
    </source>
</evidence>
<dbReference type="GO" id="GO:0000422">
    <property type="term" value="P:autophagy of mitochondrion"/>
    <property type="evidence" value="ECO:0007669"/>
    <property type="project" value="TreeGrafter"/>
</dbReference>
<feature type="region of interest" description="Disordered" evidence="14">
    <location>
        <begin position="109"/>
        <end position="183"/>
    </location>
</feature>
<feature type="region of interest" description="Disordered" evidence="14">
    <location>
        <begin position="477"/>
        <end position="534"/>
    </location>
</feature>
<evidence type="ECO:0000256" key="10">
    <source>
        <dbReference type="ARBA" id="ARBA00024479"/>
    </source>
</evidence>
<dbReference type="GO" id="GO:0061709">
    <property type="term" value="P:reticulophagy"/>
    <property type="evidence" value="ECO:0007669"/>
    <property type="project" value="TreeGrafter"/>
</dbReference>
<dbReference type="GO" id="GO:0032266">
    <property type="term" value="F:phosphatidylinositol-3-phosphate binding"/>
    <property type="evidence" value="ECO:0007669"/>
    <property type="project" value="TreeGrafter"/>
</dbReference>
<dbReference type="GO" id="GO:0043495">
    <property type="term" value="F:protein-membrane adaptor activity"/>
    <property type="evidence" value="ECO:0007669"/>
    <property type="project" value="TreeGrafter"/>
</dbReference>
<feature type="compositionally biased region" description="Polar residues" evidence="14">
    <location>
        <begin position="670"/>
        <end position="680"/>
    </location>
</feature>
<feature type="compositionally biased region" description="Polar residues" evidence="14">
    <location>
        <begin position="160"/>
        <end position="170"/>
    </location>
</feature>
<name>A0A1S9DN32_ASPOZ</name>
<proteinExistence type="inferred from homology"/>
<dbReference type="Proteomes" id="UP000190312">
    <property type="component" value="Unassembled WGS sequence"/>
</dbReference>
<evidence type="ECO:0000313" key="15">
    <source>
        <dbReference type="EMBL" id="OOO10471.1"/>
    </source>
</evidence>
<feature type="compositionally biased region" description="Low complexity" evidence="14">
    <location>
        <begin position="510"/>
        <end position="523"/>
    </location>
</feature>
<dbReference type="GO" id="GO:0000045">
    <property type="term" value="P:autophagosome assembly"/>
    <property type="evidence" value="ECO:0007669"/>
    <property type="project" value="TreeGrafter"/>
</dbReference>
<reference evidence="15 16" key="1">
    <citation type="submission" date="2016-10" db="EMBL/GenBank/DDBJ databases">
        <title>Genome sequencing of Aspergillus oryzae BCC7051.</title>
        <authorList>
            <person name="Thammarongtham C."/>
            <person name="Vorapreeda T."/>
            <person name="Nookaew I."/>
            <person name="Srisuk T."/>
            <person name="Land M."/>
            <person name="Jeennor S."/>
            <person name="Laoteng K."/>
        </authorList>
    </citation>
    <scope>NUCLEOTIDE SEQUENCE [LARGE SCALE GENOMIC DNA]</scope>
    <source>
        <strain evidence="15 16">BCC7051</strain>
    </source>
</reference>
<keyword evidence="7" id="KW-0072">Autophagy</keyword>
<dbReference type="VEuPathDB" id="FungiDB:AO090003000446"/>
<feature type="compositionally biased region" description="Basic and acidic residues" evidence="14">
    <location>
        <begin position="109"/>
        <end position="123"/>
    </location>
</feature>
<evidence type="ECO:0000256" key="5">
    <source>
        <dbReference type="ARBA" id="ARBA00022448"/>
    </source>
</evidence>
<comment type="subcellular location">
    <subcellularLocation>
        <location evidence="1">Endoplasmic reticulum membrane</location>
        <topology evidence="1">Peripheral membrane protein</topology>
    </subcellularLocation>
    <subcellularLocation>
        <location evidence="2">Preautophagosomal structure membrane</location>
        <topology evidence="2">Peripheral membrane protein</topology>
    </subcellularLocation>
</comment>
<feature type="compositionally biased region" description="Low complexity" evidence="14">
    <location>
        <begin position="2237"/>
        <end position="2251"/>
    </location>
</feature>
<feature type="compositionally biased region" description="Basic residues" evidence="14">
    <location>
        <begin position="2555"/>
        <end position="2564"/>
    </location>
</feature>
<organism evidence="15 16">
    <name type="scientific">Aspergillus oryzae</name>
    <name type="common">Yellow koji mold</name>
    <dbReference type="NCBI Taxonomy" id="5062"/>
    <lineage>
        <taxon>Eukaryota</taxon>
        <taxon>Fungi</taxon>
        <taxon>Dikarya</taxon>
        <taxon>Ascomycota</taxon>
        <taxon>Pezizomycotina</taxon>
        <taxon>Eurotiomycetes</taxon>
        <taxon>Eurotiomycetidae</taxon>
        <taxon>Eurotiales</taxon>
        <taxon>Aspergillaceae</taxon>
        <taxon>Aspergillus</taxon>
        <taxon>Aspergillus subgen. Circumdati</taxon>
    </lineage>
</organism>
<dbReference type="VEuPathDB" id="FungiDB:AO090003000445"/>
<sequence>MAYFLPSFFQKRLLRYALSRLELVDTEALDLDSLGIRWGQRSTVELRDIGLRLEKLATLLHLPPSSELLSARVQFLKLTVPADIYSSGIICEASGIDVHLRLPLEETRRAETHDATTDQKTSGRVDPGSGDEPILPNPTDLAESFLQAEPKEEKEELQAAISSQSQVLQHTSTSSSDDEEELGLGNETVSLPSFVAAFLKGVVDRLQVQVDDISIRVDVETKQEGSSKRHPEEKPDLITGLLSVRQVSMGAVSTHSESGEASSSERRRLVSLSDINLALISEPVVFSNYSRFAAPASPSTPVQPKSSRPPSRAQSPSPETSSESSLALAMTRSTIFEPPQDLTRQELEEQHTPRLEGSVYTYDGRFSDADTEDGKRSYGSLEDSRQFEDDEKLLDNPAYLDSVIDYQFQDDDPERLDDMQTRVDGLFRRSRDTPRSQSPEHTTELTDQNSHPEGALIPLNDRHELEVARLPSHQHFLEAPEAITEPGSSGLTPEKDFRPGYKQQLPLVCAPSSEPDSSGSASESFKESELSESRLFSNEEAQSMYMSAISQGSTSHSFMPNIPGAWDSPESTYVRDTGFHETPTAMEQDAYSEQDETITTPKLTAQEEIYLSHASSIDNLQKTTTGTTGRESIQTSPGFNRLTDVAKRFVSVDKVLIWIPSVNHEKVPGDSQSASHQEMSSDGLKDSTAYLQDSVIDDDLLASRIHGFPGPRSGANDPSSPHEGVDHKASGYQEKTKHDAGFSSERDEATVEIHSAEVQFDIAIGWLVIKIGKRIVNAFGHGDGEPPKKHNSESKAPEQVQPKESFGLILNKFSIKFVEHVPGHANPFGESRQYSPTFFGLMHEDIVLQTTASGLKAHFSSTNDQTKLRLDITKFTLGVASEDLISFNQDLKMRESMRDVLSPMHGDISLSMSKSLESARIHVTTLPLHLNLNIQRLEEVVGWIGGLSTILELGSSISSASGAKTPKKDPPKRPRGVHFEAPPSPEKLPQDTSLPWKVNARIGGVALNIVGESHYLKLRTTAVKVVSRFEGVGVQIDKAKLSGPLPLDDSKNAPAKINLSNIRIEYLFAPKEVDLDRLLSLITPSKDKYDEDDDIMLDTLFRQRRQGSVLRTTIAGADIMISRITDFDSLPQLGDELSRLSNVAKYLPEDDRPGLLTLNLIRDFEARVNVGGKVGDITARLKNAEVAYISIPSLVAAQVGSATVLRNGTEELLGEALPLSAEQRSGQIPHPMLMARFIADEMEPTIKVKMHNLRAEYTVPAAIAFLGLNESSTTSDVAANMAQSIGNLAELQPSKESQSAIKPGSPKSPVRPTILALALRDCVIGLNPRGSEAKGLVVLTNANFSGAMDDGASSEATLDLRKASIMIIDDVRNMGSTDDSHRRNSTAPPTNQVQSFIDMGFVTVSSISSATASVKLLRSGEDGTQSLDVELRDDLLILETCADSTQTLISIVNGLQPPTPPSVTKKYRTEVLPLQDMLASFSSDAFALNSSSSLEGVSETAGDSAENIQDKEGHIEDEVEYVSDFYPAKPTSGGGSLHEAMTASGSNELLDSFHSQYYVSSSISDLEFRDDHFATQSAVGGTAHRWDSTENTYGLSDDTKLQKSPLRIRVRDAHVIWNLFDGYDWQRTRDTISKAVKDVERKATDRRARANRASPSFDEDEESVIGDCLFNSIYIGIPANKDPRELRSDINRNIDDLVSETGSYATTTTVTGATVRQSQSPSFRKKLRLSRSKYHKMTFELKGICADLVVFPPDSGETQSSLDVRVNDLEIFDHVPTSTWKKFATYMHEVGEKESGTSMVHLEILTVRPVPELAASEIVLKATLLPLRLHVDQDALDFLCRFFEFRDDSAPASSAPQDILFLQRVEINAVPVKLDFKPKRVDYTGLRSGRTTEFMNFFVLDGADMVMRHVIIYGVSGFDKLGQTLNDIWMPDIKRNQLPGVLAGLAPIRSLVNVGGGVKDLVVVPMREYRKDGRIVRSIQKGALAFAKTTSNELVKLGAKLAIGTQTVLQGAEDLLTSPNTQLAGAEEELGDEEEAKKISLYADQPVGVVQGLRGAFRGLERDLLLTRDAIVAVPGEVVESGSAKAAAKAVWKRAPTVILRPAIGVSKAVGQTLLGAGNTLDPSNRRKMEDPIHLKSCSVRDLNGGPDSIHLHRITTTSVLITIIIISIARSGLLSPVNILEHHVCDSATSDSSDIKKLRRKNAALNLNQSQMSLDDHYEYPFSVSSAASSPPPLSPSQSPSALSEQPESLDGFLPPGTPSSVDDHICLQQNPHKILVSRHLIRALMDGRYVGSRSDFHTHMQDTFRDRLEKYPDPYPKPIPRNPPASIHSHTKRYSDSMLLNIKKPTTTIIHQGTSFEILNPHESLHFARIVSYIEDVDSFSTGHNRDSYISFTEDTVIIESDPWSYDPPPQPHIHTQSHAEEAFEDENRKSQLDIGDTQGLHHHLMPSINELLEETTLNMTRYLASKPRECASPTNESDLGEPGDPVYDDNHPMNPHEGLWQFDIGINPATKPPSNEQTMTPRTEIKLHRRPTRRSTSSRKRRGPLRKLYGLFRRKTGKQAK</sequence>
<feature type="region of interest" description="Disordered" evidence="14">
    <location>
        <begin position="959"/>
        <end position="992"/>
    </location>
</feature>
<evidence type="ECO:0000256" key="11">
    <source>
        <dbReference type="ARBA" id="ARBA00024615"/>
    </source>
</evidence>
<comment type="catalytic activity">
    <reaction evidence="11">
        <text>a 1,2-diacyl-sn-glycero-3-phosphoethanolamine(in) = a 1,2-diacyl-sn-glycero-3-phosphoethanolamine(out)</text>
        <dbReference type="Rhea" id="RHEA:38895"/>
        <dbReference type="ChEBI" id="CHEBI:64612"/>
    </reaction>
</comment>
<evidence type="ECO:0000256" key="2">
    <source>
        <dbReference type="ARBA" id="ARBA00004623"/>
    </source>
</evidence>
<keyword evidence="5" id="KW-0813">Transport</keyword>
<feature type="compositionally biased region" description="Polar residues" evidence="14">
    <location>
        <begin position="2515"/>
        <end position="2524"/>
    </location>
</feature>
<dbReference type="OrthoDB" id="18982at2759"/>
<dbReference type="GO" id="GO:0034045">
    <property type="term" value="C:phagophore assembly site membrane"/>
    <property type="evidence" value="ECO:0007669"/>
    <property type="project" value="UniProtKB-SubCell"/>
</dbReference>
<comment type="similarity">
    <text evidence="3">Belongs to the ATG2 family.</text>
</comment>
<evidence type="ECO:0000256" key="1">
    <source>
        <dbReference type="ARBA" id="ARBA00004406"/>
    </source>
</evidence>
<dbReference type="PANTHER" id="PTHR13190:SF1">
    <property type="entry name" value="AUTOPHAGY-RELATED 2, ISOFORM A"/>
    <property type="match status" value="1"/>
</dbReference>
<feature type="compositionally biased region" description="Basic residues" evidence="14">
    <location>
        <begin position="2530"/>
        <end position="2548"/>
    </location>
</feature>
<protein>
    <recommendedName>
        <fullName evidence="4">Autophagy-related protein 2</fullName>
    </recommendedName>
</protein>
<comment type="catalytic activity">
    <reaction evidence="12">
        <text>a 1,2-diacyl-sn-glycero-3-phosphocholine(in) = a 1,2-diacyl-sn-glycero-3-phosphocholine(out)</text>
        <dbReference type="Rhea" id="RHEA:38571"/>
        <dbReference type="ChEBI" id="CHEBI:57643"/>
    </reaction>
</comment>
<feature type="compositionally biased region" description="Polar residues" evidence="14">
    <location>
        <begin position="435"/>
        <end position="451"/>
    </location>
</feature>
<feature type="region of interest" description="Disordered" evidence="14">
    <location>
        <begin position="665"/>
        <end position="685"/>
    </location>
</feature>
<comment type="caution">
    <text evidence="15">The sequence shown here is derived from an EMBL/GenBank/DDBJ whole genome shotgun (WGS) entry which is preliminary data.</text>
</comment>
<dbReference type="GO" id="GO:0034727">
    <property type="term" value="P:piecemeal microautophagy of the nucleus"/>
    <property type="evidence" value="ECO:0007669"/>
    <property type="project" value="TreeGrafter"/>
</dbReference>
<evidence type="ECO:0000256" key="14">
    <source>
        <dbReference type="SAM" id="MobiDB-lite"/>
    </source>
</evidence>
<evidence type="ECO:0000256" key="12">
    <source>
        <dbReference type="ARBA" id="ARBA00024631"/>
    </source>
</evidence>
<dbReference type="EMBL" id="MKZY01000004">
    <property type="protein sequence ID" value="OOO10471.1"/>
    <property type="molecule type" value="Genomic_DNA"/>
</dbReference>
<evidence type="ECO:0000256" key="6">
    <source>
        <dbReference type="ARBA" id="ARBA00022824"/>
    </source>
</evidence>
<feature type="compositionally biased region" description="Basic and acidic residues" evidence="14">
    <location>
        <begin position="365"/>
        <end position="386"/>
    </location>
</feature>
<feature type="region of interest" description="Disordered" evidence="14">
    <location>
        <begin position="705"/>
        <end position="745"/>
    </location>
</feature>
<dbReference type="GO" id="GO:0005789">
    <property type="term" value="C:endoplasmic reticulum membrane"/>
    <property type="evidence" value="ECO:0007669"/>
    <property type="project" value="UniProtKB-SubCell"/>
</dbReference>
<feature type="region of interest" description="Disordered" evidence="14">
    <location>
        <begin position="2511"/>
        <end position="2564"/>
    </location>
</feature>
<evidence type="ECO:0000256" key="7">
    <source>
        <dbReference type="ARBA" id="ARBA00023006"/>
    </source>
</evidence>
<evidence type="ECO:0000256" key="4">
    <source>
        <dbReference type="ARBA" id="ARBA00018070"/>
    </source>
</evidence>
<feature type="region of interest" description="Disordered" evidence="14">
    <location>
        <begin position="294"/>
        <end position="386"/>
    </location>
</feature>
<evidence type="ECO:0000256" key="13">
    <source>
        <dbReference type="ARBA" id="ARBA00025269"/>
    </source>
</evidence>
<keyword evidence="8" id="KW-0445">Lipid transport</keyword>
<accession>A0A1S9DN32</accession>
<dbReference type="InterPro" id="IPR026849">
    <property type="entry name" value="ATG2"/>
</dbReference>
<feature type="region of interest" description="Disordered" evidence="14">
    <location>
        <begin position="424"/>
        <end position="456"/>
    </location>
</feature>
<evidence type="ECO:0000256" key="9">
    <source>
        <dbReference type="ARBA" id="ARBA00023136"/>
    </source>
</evidence>
<dbReference type="GO" id="GO:0061723">
    <property type="term" value="P:glycophagy"/>
    <property type="evidence" value="ECO:0007669"/>
    <property type="project" value="TreeGrafter"/>
</dbReference>
<dbReference type="eggNOG" id="KOG2993">
    <property type="taxonomic scope" value="Eukaryota"/>
</dbReference>
<comment type="function">
    <text evidence="13">Lipid transfer protein required for autophagosome completion and peroxisome degradation. Tethers the edge of the isolation membrane (IM) to the endoplasmic reticulum (ER) and mediates direct lipid transfer from ER to IM for IM expansion. ATG2 binds to the ER exit site (ERES), which is the membrane source for autophagosome formation, using basic residues in its N-terminal region (NR) and to the expanding edge of the IM through its C-terminal region. The latter binding is assisted by an ATG18-PtdIns3P interaction. ATG2 then extracts phospholipids from the membrane source using its NR and transfers them to ATG9 to the IM through its predicted beta-sheet-rich structure for membrane expansion.</text>
</comment>
<feature type="region of interest" description="Disordered" evidence="14">
    <location>
        <begin position="2225"/>
        <end position="2257"/>
    </location>
</feature>
<feature type="compositionally biased region" description="Basic and acidic residues" evidence="14">
    <location>
        <begin position="424"/>
        <end position="434"/>
    </location>
</feature>
<dbReference type="Pfam" id="PF13329">
    <property type="entry name" value="ATG2_CAD"/>
    <property type="match status" value="1"/>
</dbReference>
<dbReference type="PANTHER" id="PTHR13190">
    <property type="entry name" value="AUTOPHAGY-RELATED 2, ISOFORM A"/>
    <property type="match status" value="1"/>
</dbReference>
<feature type="compositionally biased region" description="Low complexity" evidence="14">
    <location>
        <begin position="303"/>
        <end position="331"/>
    </location>
</feature>
<dbReference type="GO" id="GO:0006869">
    <property type="term" value="P:lipid transport"/>
    <property type="evidence" value="ECO:0007669"/>
    <property type="project" value="UniProtKB-KW"/>
</dbReference>
<feature type="region of interest" description="Disordered" evidence="14">
    <location>
        <begin position="2408"/>
        <end position="2433"/>
    </location>
</feature>
<feature type="compositionally biased region" description="Basic and acidic residues" evidence="14">
    <location>
        <begin position="343"/>
        <end position="354"/>
    </location>
</feature>
<gene>
    <name evidence="15" type="ORF">OAory_01062790</name>
</gene>
<evidence type="ECO:0000256" key="8">
    <source>
        <dbReference type="ARBA" id="ARBA00023055"/>
    </source>
</evidence>
<evidence type="ECO:0000313" key="16">
    <source>
        <dbReference type="Proteomes" id="UP000190312"/>
    </source>
</evidence>
<dbReference type="GO" id="GO:0061908">
    <property type="term" value="C:phagophore"/>
    <property type="evidence" value="ECO:0007669"/>
    <property type="project" value="TreeGrafter"/>
</dbReference>
<feature type="compositionally biased region" description="Basic and acidic residues" evidence="14">
    <location>
        <begin position="2420"/>
        <end position="2433"/>
    </location>
</feature>
<feature type="region of interest" description="Disordered" evidence="14">
    <location>
        <begin position="780"/>
        <end position="801"/>
    </location>
</feature>
<feature type="compositionally biased region" description="Basic and acidic residues" evidence="14">
    <location>
        <begin position="782"/>
        <end position="796"/>
    </location>
</feature>
<feature type="compositionally biased region" description="Basic and acidic residues" evidence="14">
    <location>
        <begin position="723"/>
        <end position="745"/>
    </location>
</feature>